<evidence type="ECO:0000313" key="4">
    <source>
        <dbReference type="Proteomes" id="UP001592531"/>
    </source>
</evidence>
<protein>
    <recommendedName>
        <fullName evidence="2">Pierisin-like domain-containing protein</fullName>
    </recommendedName>
</protein>
<dbReference type="InterPro" id="IPR054695">
    <property type="entry name" value="Pierisin-like_dom"/>
</dbReference>
<feature type="region of interest" description="Disordered" evidence="1">
    <location>
        <begin position="1"/>
        <end position="26"/>
    </location>
</feature>
<evidence type="ECO:0000256" key="1">
    <source>
        <dbReference type="SAM" id="MobiDB-lite"/>
    </source>
</evidence>
<accession>A0ABV6W568</accession>
<dbReference type="RefSeq" id="WP_380543036.1">
    <property type="nucleotide sequence ID" value="NZ_JBHFAB010000031.1"/>
</dbReference>
<dbReference type="Gene3D" id="3.90.210.10">
    <property type="entry name" value="Heat-Labile Enterotoxin, subunit A"/>
    <property type="match status" value="1"/>
</dbReference>
<dbReference type="SUPFAM" id="SSF56399">
    <property type="entry name" value="ADP-ribosylation"/>
    <property type="match status" value="1"/>
</dbReference>
<proteinExistence type="predicted"/>
<feature type="domain" description="Pierisin-like" evidence="2">
    <location>
        <begin position="19"/>
        <end position="127"/>
    </location>
</feature>
<dbReference type="EMBL" id="JBHFAB010000031">
    <property type="protein sequence ID" value="MFC1420892.1"/>
    <property type="molecule type" value="Genomic_DNA"/>
</dbReference>
<comment type="caution">
    <text evidence="3">The sequence shown here is derived from an EMBL/GenBank/DDBJ whole genome shotgun (WGS) entry which is preliminary data.</text>
</comment>
<gene>
    <name evidence="3" type="ORF">ACEZDE_30230</name>
</gene>
<sequence length="131" mass="13539">MAGTTPVLVHNDGGAGSPLFRSDTRDPSEIFRTGFEPRGSNMDIMEHASGWSVDSGYVATTTSQSVVAGRGGIVYTIRGASGVDVNATFPGNPFAHELEVAVPGAVPSSQIEGATLRDGTWVPNPNYVGGC</sequence>
<reference evidence="3 4" key="1">
    <citation type="submission" date="2024-09" db="EMBL/GenBank/DDBJ databases">
        <authorList>
            <person name="Lee S.D."/>
        </authorList>
    </citation>
    <scope>NUCLEOTIDE SEQUENCE [LARGE SCALE GENOMIC DNA]</scope>
    <source>
        <strain evidence="3 4">N8-3</strain>
    </source>
</reference>
<dbReference type="Pfam" id="PF22596">
    <property type="entry name" value="Scabin-like"/>
    <property type="match status" value="1"/>
</dbReference>
<evidence type="ECO:0000313" key="3">
    <source>
        <dbReference type="EMBL" id="MFC1420892.1"/>
    </source>
</evidence>
<keyword evidence="4" id="KW-1185">Reference proteome</keyword>
<dbReference type="Proteomes" id="UP001592531">
    <property type="component" value="Unassembled WGS sequence"/>
</dbReference>
<name>A0ABV6W568_9ACTN</name>
<evidence type="ECO:0000259" key="2">
    <source>
        <dbReference type="Pfam" id="PF22596"/>
    </source>
</evidence>
<organism evidence="3 4">
    <name type="scientific">Streptacidiphilus cavernicola</name>
    <dbReference type="NCBI Taxonomy" id="3342716"/>
    <lineage>
        <taxon>Bacteria</taxon>
        <taxon>Bacillati</taxon>
        <taxon>Actinomycetota</taxon>
        <taxon>Actinomycetes</taxon>
        <taxon>Kitasatosporales</taxon>
        <taxon>Streptomycetaceae</taxon>
        <taxon>Streptacidiphilus</taxon>
    </lineage>
</organism>